<proteinExistence type="predicted"/>
<dbReference type="AlphaFoldDB" id="A0A4U5LRQ9"/>
<comment type="caution">
    <text evidence="7">The sequence shown here is derived from an EMBL/GenBank/DDBJ whole genome shotgun (WGS) entry which is preliminary data.</text>
</comment>
<evidence type="ECO:0000256" key="2">
    <source>
        <dbReference type="ARBA" id="ARBA00022679"/>
    </source>
</evidence>
<dbReference type="EMBL" id="AZBU02000013">
    <property type="protein sequence ID" value="TKR58694.1"/>
    <property type="molecule type" value="Genomic_DNA"/>
</dbReference>
<keyword evidence="5" id="KW-0067">ATP-binding</keyword>
<evidence type="ECO:0000256" key="5">
    <source>
        <dbReference type="ARBA" id="ARBA00022840"/>
    </source>
</evidence>
<dbReference type="PANTHER" id="PTHR24345:SF91">
    <property type="entry name" value="SERINE_THREONINE-PROTEIN KINASE PLK4"/>
    <property type="match status" value="1"/>
</dbReference>
<dbReference type="PANTHER" id="PTHR24345">
    <property type="entry name" value="SERINE/THREONINE-PROTEIN KINASE PLK"/>
    <property type="match status" value="1"/>
</dbReference>
<dbReference type="Gene3D" id="1.10.510.10">
    <property type="entry name" value="Transferase(Phosphotransferase) domain 1"/>
    <property type="match status" value="1"/>
</dbReference>
<evidence type="ECO:0000256" key="1">
    <source>
        <dbReference type="ARBA" id="ARBA00022527"/>
    </source>
</evidence>
<evidence type="ECO:0000256" key="4">
    <source>
        <dbReference type="ARBA" id="ARBA00022777"/>
    </source>
</evidence>
<gene>
    <name evidence="7" type="ORF">L596_030105</name>
</gene>
<evidence type="ECO:0000256" key="3">
    <source>
        <dbReference type="ARBA" id="ARBA00022741"/>
    </source>
</evidence>
<sequence length="162" mass="18624">MDKDPKPIGPDDAADLLEQRLFNDLQITSRIQKIAQTGYSKVYKAHSTKFACDVAIKVIDRSLMPLHLAKNYLPRELKVSQRVRHPHLLRSLAIIHVRQFTAIATEFCHRGSLISILKTIGRFDEDEAYRLFRQLIEALKYLHDRKYAHRDAKISLSTATGT</sequence>
<dbReference type="GO" id="GO:0005634">
    <property type="term" value="C:nucleus"/>
    <property type="evidence" value="ECO:0007669"/>
    <property type="project" value="TreeGrafter"/>
</dbReference>
<evidence type="ECO:0000313" key="8">
    <source>
        <dbReference type="Proteomes" id="UP000298663"/>
    </source>
</evidence>
<keyword evidence="8" id="KW-1185">Reference proteome</keyword>
<accession>A0A4U5LRQ9</accession>
<keyword evidence="4" id="KW-0418">Kinase</keyword>
<dbReference type="OrthoDB" id="541276at2759"/>
<evidence type="ECO:0000259" key="6">
    <source>
        <dbReference type="PROSITE" id="PS50011"/>
    </source>
</evidence>
<dbReference type="STRING" id="34508.A0A4U5LRQ9"/>
<dbReference type="SMART" id="SM00220">
    <property type="entry name" value="S_TKc"/>
    <property type="match status" value="1"/>
</dbReference>
<dbReference type="InterPro" id="IPR011009">
    <property type="entry name" value="Kinase-like_dom_sf"/>
</dbReference>
<organism evidence="7 8">
    <name type="scientific">Steinernema carpocapsae</name>
    <name type="common">Entomopathogenic nematode</name>
    <dbReference type="NCBI Taxonomy" id="34508"/>
    <lineage>
        <taxon>Eukaryota</taxon>
        <taxon>Metazoa</taxon>
        <taxon>Ecdysozoa</taxon>
        <taxon>Nematoda</taxon>
        <taxon>Chromadorea</taxon>
        <taxon>Rhabditida</taxon>
        <taxon>Tylenchina</taxon>
        <taxon>Panagrolaimomorpha</taxon>
        <taxon>Strongyloidoidea</taxon>
        <taxon>Steinernematidae</taxon>
        <taxon>Steinernema</taxon>
    </lineage>
</organism>
<dbReference type="InterPro" id="IPR000719">
    <property type="entry name" value="Prot_kinase_dom"/>
</dbReference>
<keyword evidence="2" id="KW-0808">Transferase</keyword>
<name>A0A4U5LRQ9_STECR</name>
<dbReference type="Pfam" id="PF00069">
    <property type="entry name" value="Pkinase"/>
    <property type="match status" value="1"/>
</dbReference>
<dbReference type="Proteomes" id="UP000298663">
    <property type="component" value="Unassembled WGS sequence"/>
</dbReference>
<keyword evidence="1" id="KW-0723">Serine/threonine-protein kinase</keyword>
<dbReference type="SUPFAM" id="SSF56112">
    <property type="entry name" value="Protein kinase-like (PK-like)"/>
    <property type="match status" value="1"/>
</dbReference>
<feature type="domain" description="Protein kinase" evidence="6">
    <location>
        <begin position="28"/>
        <end position="162"/>
    </location>
</feature>
<dbReference type="PROSITE" id="PS50011">
    <property type="entry name" value="PROTEIN_KINASE_DOM"/>
    <property type="match status" value="1"/>
</dbReference>
<reference evidence="7 8" key="2">
    <citation type="journal article" date="2019" name="G3 (Bethesda)">
        <title>Hybrid Assembly of the Genome of the Entomopathogenic Nematode Steinernema carpocapsae Identifies the X-Chromosome.</title>
        <authorList>
            <person name="Serra L."/>
            <person name="Macchietto M."/>
            <person name="Macias-Munoz A."/>
            <person name="McGill C.J."/>
            <person name="Rodriguez I.M."/>
            <person name="Rodriguez B."/>
            <person name="Murad R."/>
            <person name="Mortazavi A."/>
        </authorList>
    </citation>
    <scope>NUCLEOTIDE SEQUENCE [LARGE SCALE GENOMIC DNA]</scope>
    <source>
        <strain evidence="7 8">ALL</strain>
    </source>
</reference>
<protein>
    <recommendedName>
        <fullName evidence="6">Protein kinase domain-containing protein</fullName>
    </recommendedName>
</protein>
<reference evidence="7 8" key="1">
    <citation type="journal article" date="2015" name="Genome Biol.">
        <title>Comparative genomics of Steinernema reveals deeply conserved gene regulatory networks.</title>
        <authorList>
            <person name="Dillman A.R."/>
            <person name="Macchietto M."/>
            <person name="Porter C.F."/>
            <person name="Rogers A."/>
            <person name="Williams B."/>
            <person name="Antoshechkin I."/>
            <person name="Lee M.M."/>
            <person name="Goodwin Z."/>
            <person name="Lu X."/>
            <person name="Lewis E.E."/>
            <person name="Goodrich-Blair H."/>
            <person name="Stock S.P."/>
            <person name="Adams B.J."/>
            <person name="Sternberg P.W."/>
            <person name="Mortazavi A."/>
        </authorList>
    </citation>
    <scope>NUCLEOTIDE SEQUENCE [LARGE SCALE GENOMIC DNA]</scope>
    <source>
        <strain evidence="7 8">ALL</strain>
    </source>
</reference>
<evidence type="ECO:0000313" key="7">
    <source>
        <dbReference type="EMBL" id="TKR58694.1"/>
    </source>
</evidence>
<dbReference type="GO" id="GO:0005524">
    <property type="term" value="F:ATP binding"/>
    <property type="evidence" value="ECO:0007669"/>
    <property type="project" value="UniProtKB-KW"/>
</dbReference>
<keyword evidence="3" id="KW-0547">Nucleotide-binding</keyword>
<dbReference type="GO" id="GO:0004674">
    <property type="term" value="F:protein serine/threonine kinase activity"/>
    <property type="evidence" value="ECO:0007669"/>
    <property type="project" value="UniProtKB-KW"/>
</dbReference>